<protein>
    <submittedName>
        <fullName evidence="2">Uncharacterized protein</fullName>
    </submittedName>
</protein>
<gene>
    <name evidence="1" type="ORF">EG359_00485</name>
    <name evidence="2" type="ORF">SAMN05421768_104484</name>
</gene>
<dbReference type="STRING" id="112234.SAMN05421768_104484"/>
<evidence type="ECO:0000313" key="2">
    <source>
        <dbReference type="EMBL" id="SIS35745.1"/>
    </source>
</evidence>
<evidence type="ECO:0000313" key="4">
    <source>
        <dbReference type="Proteomes" id="UP000279541"/>
    </source>
</evidence>
<reference evidence="1 4" key="2">
    <citation type="submission" date="2018-11" db="EMBL/GenBank/DDBJ databases">
        <title>Proposal to divide the Flavobacteriaceae and reorganize its genera based on Amino Acid Identity values calculated from whole genome sequences.</title>
        <authorList>
            <person name="Nicholson A.C."/>
            <person name="Gulvik C.A."/>
            <person name="Whitney A.M."/>
            <person name="Humrighouse B.W."/>
            <person name="Bell M."/>
            <person name="Holmes B."/>
            <person name="Steigerwalt A.G."/>
            <person name="Villarma A."/>
            <person name="Sheth M."/>
            <person name="Batra D."/>
            <person name="Pryor J."/>
            <person name="Bernardet J.-F."/>
            <person name="Hugo C."/>
            <person name="Kampfer P."/>
            <person name="Newman J."/>
            <person name="McQuiston J.R."/>
        </authorList>
    </citation>
    <scope>NUCLEOTIDE SEQUENCE [LARGE SCALE GENOMIC DNA]</scope>
    <source>
        <strain evidence="1 4">DSM 16927</strain>
    </source>
</reference>
<reference evidence="2 3" key="1">
    <citation type="submission" date="2017-01" db="EMBL/GenBank/DDBJ databases">
        <authorList>
            <person name="Mah S.A."/>
            <person name="Swanson W.J."/>
            <person name="Moy G.W."/>
            <person name="Vacquier V.D."/>
        </authorList>
    </citation>
    <scope>NUCLEOTIDE SEQUENCE [LARGE SCALE GENOMIC DNA]</scope>
    <source>
        <strain evidence="2 3">DSM 16927</strain>
    </source>
</reference>
<organism evidence="2 3">
    <name type="scientific">Chryseobacterium joostei</name>
    <dbReference type="NCBI Taxonomy" id="112234"/>
    <lineage>
        <taxon>Bacteria</taxon>
        <taxon>Pseudomonadati</taxon>
        <taxon>Bacteroidota</taxon>
        <taxon>Flavobacteriia</taxon>
        <taxon>Flavobacteriales</taxon>
        <taxon>Weeksellaceae</taxon>
        <taxon>Chryseobacterium group</taxon>
        <taxon>Chryseobacterium</taxon>
    </lineage>
</organism>
<keyword evidence="4" id="KW-1185">Reference proteome</keyword>
<dbReference type="KEGG" id="cjt:EG359_00485"/>
<accession>A0A1N7IF77</accession>
<dbReference type="EMBL" id="CP033926">
    <property type="protein sequence ID" value="AZA98177.1"/>
    <property type="molecule type" value="Genomic_DNA"/>
</dbReference>
<proteinExistence type="predicted"/>
<evidence type="ECO:0000313" key="1">
    <source>
        <dbReference type="EMBL" id="AZA98177.1"/>
    </source>
</evidence>
<sequence length="166" mass="19341">MAEYYAKSNNSLNFEVTNDDKLIGTLSYKNWFKFNAIIDIAAYKSYQVEPKGFWGTTIELKDGEKVLLKFRMNWNGEIIVQTYFDGVKESYVFKHRGIFKESFVLTDKIGSELVIMKPNFKWNLMGNEYQMITSDTFENLSNKEVLMMTSLHCANYYMSMMSAAIV</sequence>
<dbReference type="RefSeq" id="WP_076354286.1">
    <property type="nucleotide sequence ID" value="NZ_CP033926.1"/>
</dbReference>
<dbReference type="Proteomes" id="UP000279541">
    <property type="component" value="Chromosome"/>
</dbReference>
<name>A0A1N7IF77_9FLAO</name>
<dbReference type="Proteomes" id="UP000186106">
    <property type="component" value="Unassembled WGS sequence"/>
</dbReference>
<dbReference type="OrthoDB" id="948713at2"/>
<evidence type="ECO:0000313" key="3">
    <source>
        <dbReference type="Proteomes" id="UP000186106"/>
    </source>
</evidence>
<dbReference type="EMBL" id="FTNZ01000004">
    <property type="protein sequence ID" value="SIS35745.1"/>
    <property type="molecule type" value="Genomic_DNA"/>
</dbReference>
<dbReference type="AlphaFoldDB" id="A0A1N7IF77"/>